<dbReference type="CDD" id="cd07379">
    <property type="entry name" value="MPP_239FB"/>
    <property type="match status" value="1"/>
</dbReference>
<organism evidence="2 3">
    <name type="scientific">Talaromyces marneffei (strain ATCC 18224 / CBS 334.59 / QM 7333)</name>
    <name type="common">Penicillium marneffei</name>
    <dbReference type="NCBI Taxonomy" id="441960"/>
    <lineage>
        <taxon>Eukaryota</taxon>
        <taxon>Fungi</taxon>
        <taxon>Dikarya</taxon>
        <taxon>Ascomycota</taxon>
        <taxon>Pezizomycotina</taxon>
        <taxon>Eurotiomycetes</taxon>
        <taxon>Eurotiomycetidae</taxon>
        <taxon>Eurotiales</taxon>
        <taxon>Trichocomaceae</taxon>
        <taxon>Talaromyces</taxon>
        <taxon>Talaromyces sect. Talaromyces</taxon>
    </lineage>
</organism>
<evidence type="ECO:0000259" key="1">
    <source>
        <dbReference type="Pfam" id="PF00149"/>
    </source>
</evidence>
<dbReference type="InterPro" id="IPR051693">
    <property type="entry name" value="UPF0046_metallophosphoest"/>
</dbReference>
<name>B6QTX8_TALMQ</name>
<keyword evidence="3" id="KW-1185">Reference proteome</keyword>
<reference evidence="3" key="1">
    <citation type="journal article" date="2015" name="Genome Announc.">
        <title>Genome sequence of the AIDS-associated pathogen Penicillium marneffei (ATCC18224) and its near taxonomic relative Talaromyces stipitatus (ATCC10500).</title>
        <authorList>
            <person name="Nierman W.C."/>
            <person name="Fedorova-Abrams N.D."/>
            <person name="Andrianopoulos A."/>
        </authorList>
    </citation>
    <scope>NUCLEOTIDE SEQUENCE [LARGE SCALE GENOMIC DNA]</scope>
    <source>
        <strain evidence="3">ATCC 18224 / CBS 334.59 / QM 7333</strain>
    </source>
</reference>
<proteinExistence type="predicted"/>
<accession>B6QTX8</accession>
<dbReference type="Gene3D" id="3.60.21.10">
    <property type="match status" value="1"/>
</dbReference>
<dbReference type="EMBL" id="DS995905">
    <property type="protein sequence ID" value="EEA19869.1"/>
    <property type="molecule type" value="Genomic_DNA"/>
</dbReference>
<keyword evidence="2" id="KW-0378">Hydrolase</keyword>
<dbReference type="PhylomeDB" id="B6QTX8"/>
<dbReference type="PANTHER" id="PTHR12905">
    <property type="entry name" value="METALLOPHOSPHOESTERASE"/>
    <property type="match status" value="1"/>
</dbReference>
<dbReference type="PANTHER" id="PTHR12905:SF18">
    <property type="entry name" value="ESTER HYDROLASE, PUTATIVE (AFU_ORTHOLOGUE AFUA_4G03130)-RELATED"/>
    <property type="match status" value="1"/>
</dbReference>
<dbReference type="HOGENOM" id="CLU_041441_3_0_1"/>
<evidence type="ECO:0000313" key="3">
    <source>
        <dbReference type="Proteomes" id="UP000001294"/>
    </source>
</evidence>
<gene>
    <name evidence="2" type="ORF">PMAA_006370</name>
</gene>
<dbReference type="Pfam" id="PF00149">
    <property type="entry name" value="Metallophos"/>
    <property type="match status" value="1"/>
</dbReference>
<dbReference type="SUPFAM" id="SSF56300">
    <property type="entry name" value="Metallo-dependent phosphatases"/>
    <property type="match status" value="1"/>
</dbReference>
<dbReference type="GO" id="GO:0016787">
    <property type="term" value="F:hydrolase activity"/>
    <property type="evidence" value="ECO:0007669"/>
    <property type="project" value="UniProtKB-KW"/>
</dbReference>
<feature type="domain" description="Calcineurin-like phosphoesterase" evidence="1">
    <location>
        <begin position="54"/>
        <end position="292"/>
    </location>
</feature>
<dbReference type="InterPro" id="IPR004843">
    <property type="entry name" value="Calcineurin-like_PHP"/>
</dbReference>
<dbReference type="Proteomes" id="UP000001294">
    <property type="component" value="Unassembled WGS sequence"/>
</dbReference>
<sequence length="401" mass="45440">MENTMANPFIERPLVDQLLASPLAFFLHPIHILLLRLRGPPHTPSASSTTRPIRVVCISDTHTLEWPDIPDGDLLIHAGDLCNDGSVREIQGTVNWLKTLPHRHKIVIAGNHDSYFDPRSRLEEDRDKVSSSLANISSSTASIRSVDIDIDDFEGGRIDWSHHTQTEDYDYAADDRSEKEDDQREDIHYLQHSSVTLTFPGLTPTQRSRTLNIYGAPQIPTPMPLGPEHAFTYPPQQDAWTGTIPTETDILVTHTPPYTHRDLGPNFSIGCPYLLGEVWRVRPILHVFGHVHFAYGSEPVFWDEAQRAWERISIRCSARQRELQERSGCSLLARFGGLFYDLITPSNWIDALRVLFYDVTGIIWSRVWGGQVGRGSGWMVNAAMMYKDTGVLRNKPQVFVL</sequence>
<dbReference type="AlphaFoldDB" id="B6QTX8"/>
<dbReference type="VEuPathDB" id="FungiDB:PMAA_006370"/>
<evidence type="ECO:0000313" key="2">
    <source>
        <dbReference type="EMBL" id="EEA19869.1"/>
    </source>
</evidence>
<dbReference type="InterPro" id="IPR029052">
    <property type="entry name" value="Metallo-depent_PP-like"/>
</dbReference>
<protein>
    <submittedName>
        <fullName evidence="2">Phosphoric ester hydrolase, putative</fullName>
    </submittedName>
</protein>
<dbReference type="OrthoDB" id="630188at2759"/>